<dbReference type="PANTHER" id="PTHR46223">
    <property type="entry name" value="HISTONE-LYSINE N-METHYLTRANSFERASE SUV39H"/>
    <property type="match status" value="1"/>
</dbReference>
<dbReference type="InterPro" id="IPR003616">
    <property type="entry name" value="Post-SET_dom"/>
</dbReference>
<comment type="caution">
    <text evidence="10">The sequence shown here is derived from an EMBL/GenBank/DDBJ whole genome shotgun (WGS) entry which is preliminary data.</text>
</comment>
<reference evidence="10" key="1">
    <citation type="submission" date="2022-10" db="EMBL/GenBank/DDBJ databases">
        <title>Novel sulphate-reducing endosymbionts in the free-living metamonad Anaeramoeba.</title>
        <authorList>
            <person name="Jerlstrom-Hultqvist J."/>
            <person name="Cepicka I."/>
            <person name="Gallot-Lavallee L."/>
            <person name="Salas-Leiva D."/>
            <person name="Curtis B.A."/>
            <person name="Zahonova K."/>
            <person name="Pipaliya S."/>
            <person name="Dacks J."/>
            <person name="Roger A.J."/>
        </authorList>
    </citation>
    <scope>NUCLEOTIDE SEQUENCE</scope>
    <source>
        <strain evidence="10">BMAN</strain>
    </source>
</reference>
<dbReference type="GO" id="GO:0032259">
    <property type="term" value="P:methylation"/>
    <property type="evidence" value="ECO:0007669"/>
    <property type="project" value="UniProtKB-KW"/>
</dbReference>
<dbReference type="Pfam" id="PF00856">
    <property type="entry name" value="SET"/>
    <property type="match status" value="1"/>
</dbReference>
<name>A0A9Q0LAL7_ANAIG</name>
<dbReference type="InterPro" id="IPR046341">
    <property type="entry name" value="SET_dom_sf"/>
</dbReference>
<dbReference type="PROSITE" id="PS50868">
    <property type="entry name" value="POST_SET"/>
    <property type="match status" value="1"/>
</dbReference>
<dbReference type="GO" id="GO:0005694">
    <property type="term" value="C:chromosome"/>
    <property type="evidence" value="ECO:0007669"/>
    <property type="project" value="UniProtKB-SubCell"/>
</dbReference>
<dbReference type="GO" id="GO:0008168">
    <property type="term" value="F:methyltransferase activity"/>
    <property type="evidence" value="ECO:0007669"/>
    <property type="project" value="UniProtKB-KW"/>
</dbReference>
<sequence length="290" mass="34121">MLLDFSNGIEKIPVLISQKDYKEIKQKSKFQYILNYVSSSKKIQLFNHLIQPQCWNQNNYDFGGKLIQMEKISHNLIQEPIIECHENQQCDCRNKVVQKGLKTKLQIFKTKSKGFGVKTLEKCEKGEFICEYCGEILTKKECEKRLKIPKESNYILTVLEFIGFSNSNQSENLGEFDPKLIVDWEEKVSEKKFPFIMRTNIDSEYKGNVSRFFNHSCFPNLSIFFIRFDYQIPHVGFFANRNIEPEEELCFDYGTFIHSLEKMGDCDSKVCFCGEECCRKFLPNFSNFFD</sequence>
<dbReference type="SUPFAM" id="SSF82199">
    <property type="entry name" value="SET domain"/>
    <property type="match status" value="1"/>
</dbReference>
<dbReference type="InterPro" id="IPR001214">
    <property type="entry name" value="SET_dom"/>
</dbReference>
<accession>A0A9Q0LAL7</accession>
<keyword evidence="3" id="KW-0489">Methyltransferase</keyword>
<dbReference type="PANTHER" id="PTHR46223:SF3">
    <property type="entry name" value="HISTONE-LYSINE N-METHYLTRANSFERASE SET-23"/>
    <property type="match status" value="1"/>
</dbReference>
<feature type="domain" description="SET" evidence="8">
    <location>
        <begin position="103"/>
        <end position="254"/>
    </location>
</feature>
<evidence type="ECO:0000256" key="3">
    <source>
        <dbReference type="ARBA" id="ARBA00022603"/>
    </source>
</evidence>
<protein>
    <submittedName>
        <fullName evidence="10">Histone-lysine n-methyltransferase h3 lysine-9 specific suvh1</fullName>
    </submittedName>
</protein>
<comment type="subcellular location">
    <subcellularLocation>
        <location evidence="1">Chromosome</location>
    </subcellularLocation>
</comment>
<evidence type="ECO:0000259" key="8">
    <source>
        <dbReference type="PROSITE" id="PS50280"/>
    </source>
</evidence>
<keyword evidence="2" id="KW-0158">Chromosome</keyword>
<keyword evidence="6" id="KW-0479">Metal-binding</keyword>
<dbReference type="Gene3D" id="2.170.270.10">
    <property type="entry name" value="SET domain"/>
    <property type="match status" value="1"/>
</dbReference>
<evidence type="ECO:0000256" key="6">
    <source>
        <dbReference type="ARBA" id="ARBA00022723"/>
    </source>
</evidence>
<organism evidence="10 11">
    <name type="scientific">Anaeramoeba ignava</name>
    <name type="common">Anaerobic marine amoeba</name>
    <dbReference type="NCBI Taxonomy" id="1746090"/>
    <lineage>
        <taxon>Eukaryota</taxon>
        <taxon>Metamonada</taxon>
        <taxon>Anaeramoebidae</taxon>
        <taxon>Anaeramoeba</taxon>
    </lineage>
</organism>
<evidence type="ECO:0000259" key="9">
    <source>
        <dbReference type="PROSITE" id="PS50868"/>
    </source>
</evidence>
<keyword evidence="4" id="KW-0808">Transferase</keyword>
<feature type="domain" description="Post-SET" evidence="9">
    <location>
        <begin position="267"/>
        <end position="283"/>
    </location>
</feature>
<keyword evidence="7" id="KW-0862">Zinc</keyword>
<keyword evidence="11" id="KW-1185">Reference proteome</keyword>
<gene>
    <name evidence="10" type="ORF">M0811_11816</name>
</gene>
<evidence type="ECO:0000256" key="1">
    <source>
        <dbReference type="ARBA" id="ARBA00004286"/>
    </source>
</evidence>
<evidence type="ECO:0000313" key="11">
    <source>
        <dbReference type="Proteomes" id="UP001149090"/>
    </source>
</evidence>
<dbReference type="AlphaFoldDB" id="A0A9Q0LAL7"/>
<dbReference type="Proteomes" id="UP001149090">
    <property type="component" value="Unassembled WGS sequence"/>
</dbReference>
<proteinExistence type="predicted"/>
<dbReference type="OrthoDB" id="616263at2759"/>
<evidence type="ECO:0000256" key="2">
    <source>
        <dbReference type="ARBA" id="ARBA00022454"/>
    </source>
</evidence>
<evidence type="ECO:0000256" key="5">
    <source>
        <dbReference type="ARBA" id="ARBA00022691"/>
    </source>
</evidence>
<dbReference type="InterPro" id="IPR050973">
    <property type="entry name" value="H3K9_Histone-Lys_N-MTase"/>
</dbReference>
<dbReference type="GO" id="GO:0046872">
    <property type="term" value="F:metal ion binding"/>
    <property type="evidence" value="ECO:0007669"/>
    <property type="project" value="UniProtKB-KW"/>
</dbReference>
<evidence type="ECO:0000256" key="7">
    <source>
        <dbReference type="ARBA" id="ARBA00022833"/>
    </source>
</evidence>
<evidence type="ECO:0000313" key="10">
    <source>
        <dbReference type="EMBL" id="KAJ5069198.1"/>
    </source>
</evidence>
<keyword evidence="5" id="KW-0949">S-adenosyl-L-methionine</keyword>
<evidence type="ECO:0000256" key="4">
    <source>
        <dbReference type="ARBA" id="ARBA00022679"/>
    </source>
</evidence>
<dbReference type="SMART" id="SM00317">
    <property type="entry name" value="SET"/>
    <property type="match status" value="1"/>
</dbReference>
<dbReference type="EMBL" id="JAPDFW010000107">
    <property type="protein sequence ID" value="KAJ5069198.1"/>
    <property type="molecule type" value="Genomic_DNA"/>
</dbReference>
<dbReference type="PROSITE" id="PS50280">
    <property type="entry name" value="SET"/>
    <property type="match status" value="1"/>
</dbReference>